<keyword evidence="9" id="KW-0187">Copper transport</keyword>
<dbReference type="GO" id="GO:0016887">
    <property type="term" value="F:ATP hydrolysis activity"/>
    <property type="evidence" value="ECO:0007669"/>
    <property type="project" value="InterPro"/>
</dbReference>
<keyword evidence="12" id="KW-1278">Translocase</keyword>
<comment type="similarity">
    <text evidence="2 17">Belongs to the cation transport ATPase (P-type) (TC 3.A.3) family. Type IB subfamily.</text>
</comment>
<dbReference type="NCBIfam" id="TIGR01494">
    <property type="entry name" value="ATPase_P-type"/>
    <property type="match status" value="1"/>
</dbReference>
<dbReference type="Gene3D" id="3.40.50.1000">
    <property type="entry name" value="HAD superfamily/HAD-like"/>
    <property type="match status" value="1"/>
</dbReference>
<sequence length="807" mass="83059">MTQITNPQSLRFHLEGMTCASCVARVERVLTAQPGVTAARVNLADDSADVQFADPATPDTLAAVLAAAGYPPRQITLDLAVEGMTCASCTGRVERVLQAQPGVIAARANLAARRAQVTLWQGGASAEALAAAVSRAGFAATPQADANPDARADELRLLGRDTWIAGALTLPVFVVEMGGHLVPALHHWLMGIAPQQVLWIAQFVLATLVLAIPGRRFYAKGIPALLRGGPDMNSLVAVGTFAAWAYSTVATVAPHLLPAAARAVYFEAAAVIVVLILLGRVMEARARGRAGAAIAGLVGLQPKTARLQTPDGFTPTPIAQIRPGDRLMIRPGERIPLDGTVVEGQSAVDEAMLTGEAIPVAKAAGDTLTGGTVNGTGALLMQATHVGADTVLARIIAMVEQAQGAKLPVQALVDRITLWFVPVVMALAAATVAVWLAFGPGLAEALVAGVSVLIIACPCAMGLATPVSIMVGTGRAAELGVLFRRGEALQTLATVNRVAFDKTGTLTEGRPVLTDLKPASPHLLRLAAAVEAQSEHPLALAVVQLAQQKGLEIPEARDFVATPGYGAEALVEGQRITLGAARMFPQGLGQWQVEGEGFAVQGKTPIYVAVEGKVLGVLAVADRVKPGAAPAVQALTAMGIEVAMITGDTERVARAIGSELGISDIHAEVLPGGKVETVAALKPGVAFVGDGINDAPALAAADVGIAIGTGTDVAIEAAEVVLMSGQPMGVATAIRLSRAVMRNIRQNLLWAFGYNAALIPVAAGALVPFGGPQLSPMLAAGAMALSSIFVLTNALRLKRIRAVEAPE</sequence>
<keyword evidence="6 17" id="KW-0479">Metal-binding</keyword>
<dbReference type="PROSITE" id="PS50846">
    <property type="entry name" value="HMA_2"/>
    <property type="match status" value="2"/>
</dbReference>
<keyword evidence="7" id="KW-0677">Repeat</keyword>
<dbReference type="PRINTS" id="PR00119">
    <property type="entry name" value="CATATPASE"/>
</dbReference>
<dbReference type="InterPro" id="IPR044492">
    <property type="entry name" value="P_typ_ATPase_HD_dom"/>
</dbReference>
<dbReference type="SUPFAM" id="SSF56784">
    <property type="entry name" value="HAD-like"/>
    <property type="match status" value="1"/>
</dbReference>
<dbReference type="GO" id="GO:0055070">
    <property type="term" value="P:copper ion homeostasis"/>
    <property type="evidence" value="ECO:0007669"/>
    <property type="project" value="TreeGrafter"/>
</dbReference>
<dbReference type="Gene3D" id="3.30.70.100">
    <property type="match status" value="2"/>
</dbReference>
<dbReference type="InterPro" id="IPR018303">
    <property type="entry name" value="ATPase_P-typ_P_site"/>
</dbReference>
<keyword evidence="4 17" id="KW-1003">Cell membrane</keyword>
<dbReference type="SFLD" id="SFLDF00027">
    <property type="entry name" value="p-type_atpase"/>
    <property type="match status" value="1"/>
</dbReference>
<dbReference type="KEGG" id="gfu:KM031_00225"/>
<keyword evidence="10 17" id="KW-0067">ATP-binding</keyword>
<evidence type="ECO:0000256" key="10">
    <source>
        <dbReference type="ARBA" id="ARBA00022840"/>
    </source>
</evidence>
<organism evidence="19 20">
    <name type="scientific">Gemmobacter fulvus</name>
    <dbReference type="NCBI Taxonomy" id="2840474"/>
    <lineage>
        <taxon>Bacteria</taxon>
        <taxon>Pseudomonadati</taxon>
        <taxon>Pseudomonadota</taxon>
        <taxon>Alphaproteobacteria</taxon>
        <taxon>Rhodobacterales</taxon>
        <taxon>Paracoccaceae</taxon>
        <taxon>Gemmobacter</taxon>
    </lineage>
</organism>
<dbReference type="GO" id="GO:0060003">
    <property type="term" value="P:copper ion export"/>
    <property type="evidence" value="ECO:0007669"/>
    <property type="project" value="UniProtKB-ARBA"/>
</dbReference>
<dbReference type="Pfam" id="PF00122">
    <property type="entry name" value="E1-E2_ATPase"/>
    <property type="match status" value="1"/>
</dbReference>
<evidence type="ECO:0000259" key="18">
    <source>
        <dbReference type="PROSITE" id="PS50846"/>
    </source>
</evidence>
<dbReference type="Pfam" id="PF00702">
    <property type="entry name" value="Hydrolase"/>
    <property type="match status" value="1"/>
</dbReference>
<dbReference type="InterPro" id="IPR008250">
    <property type="entry name" value="ATPase_P-typ_transduc_dom_A_sf"/>
</dbReference>
<dbReference type="SUPFAM" id="SSF55008">
    <property type="entry name" value="HMA, heavy metal-associated domain"/>
    <property type="match status" value="2"/>
</dbReference>
<evidence type="ECO:0000256" key="15">
    <source>
        <dbReference type="ARBA" id="ARBA00023065"/>
    </source>
</evidence>
<gene>
    <name evidence="19" type="ORF">KM031_00225</name>
</gene>
<dbReference type="Gene3D" id="3.40.1110.10">
    <property type="entry name" value="Calcium-transporting ATPase, cytoplasmic domain N"/>
    <property type="match status" value="1"/>
</dbReference>
<dbReference type="PROSITE" id="PS00154">
    <property type="entry name" value="ATPASE_E1_E2"/>
    <property type="match status" value="1"/>
</dbReference>
<dbReference type="GO" id="GO:0005524">
    <property type="term" value="F:ATP binding"/>
    <property type="evidence" value="ECO:0007669"/>
    <property type="project" value="UniProtKB-UniRule"/>
</dbReference>
<keyword evidence="20" id="KW-1185">Reference proteome</keyword>
<evidence type="ECO:0000313" key="20">
    <source>
        <dbReference type="Proteomes" id="UP000679352"/>
    </source>
</evidence>
<dbReference type="NCBIfam" id="TIGR01511">
    <property type="entry name" value="ATPase-IB1_Cu"/>
    <property type="match status" value="1"/>
</dbReference>
<dbReference type="InterPro" id="IPR017969">
    <property type="entry name" value="Heavy-metal-associated_CS"/>
</dbReference>
<dbReference type="Gene3D" id="2.70.150.10">
    <property type="entry name" value="Calcium-transporting ATPase, cytoplasmic transduction domain A"/>
    <property type="match status" value="1"/>
</dbReference>
<dbReference type="SFLD" id="SFLDG00002">
    <property type="entry name" value="C1.7:_P-type_atpase_like"/>
    <property type="match status" value="1"/>
</dbReference>
<evidence type="ECO:0000256" key="11">
    <source>
        <dbReference type="ARBA" id="ARBA00022842"/>
    </source>
</evidence>
<dbReference type="SUPFAM" id="SSF81653">
    <property type="entry name" value="Calcium ATPase, transduction domain A"/>
    <property type="match status" value="1"/>
</dbReference>
<evidence type="ECO:0000256" key="14">
    <source>
        <dbReference type="ARBA" id="ARBA00023008"/>
    </source>
</evidence>
<comment type="subcellular location">
    <subcellularLocation>
        <location evidence="1">Cell membrane</location>
        <topology evidence="1">Multi-pass membrane protein</topology>
    </subcellularLocation>
</comment>
<keyword evidence="16 17" id="KW-0472">Membrane</keyword>
<dbReference type="EMBL" id="CP076361">
    <property type="protein sequence ID" value="QWK90396.1"/>
    <property type="molecule type" value="Genomic_DNA"/>
</dbReference>
<keyword evidence="15" id="KW-0406">Ion transport</keyword>
<dbReference type="PANTHER" id="PTHR43520">
    <property type="entry name" value="ATP7, ISOFORM B"/>
    <property type="match status" value="1"/>
</dbReference>
<evidence type="ECO:0000256" key="1">
    <source>
        <dbReference type="ARBA" id="ARBA00004651"/>
    </source>
</evidence>
<dbReference type="SUPFAM" id="SSF81665">
    <property type="entry name" value="Calcium ATPase, transmembrane domain M"/>
    <property type="match status" value="1"/>
</dbReference>
<dbReference type="NCBIfam" id="TIGR00003">
    <property type="entry name" value="copper ion binding protein"/>
    <property type="match status" value="1"/>
</dbReference>
<evidence type="ECO:0000256" key="9">
    <source>
        <dbReference type="ARBA" id="ARBA00022796"/>
    </source>
</evidence>
<dbReference type="FunFam" id="2.70.150.10:FF:000020">
    <property type="entry name" value="Copper-exporting P-type ATPase A"/>
    <property type="match status" value="1"/>
</dbReference>
<dbReference type="CDD" id="cd00371">
    <property type="entry name" value="HMA"/>
    <property type="match status" value="2"/>
</dbReference>
<dbReference type="GO" id="GO:0005886">
    <property type="term" value="C:plasma membrane"/>
    <property type="evidence" value="ECO:0007669"/>
    <property type="project" value="UniProtKB-SubCell"/>
</dbReference>
<keyword evidence="13 17" id="KW-1133">Transmembrane helix</keyword>
<keyword evidence="14" id="KW-0186">Copper</keyword>
<feature type="transmembrane region" description="Helical" evidence="17">
    <location>
        <begin position="235"/>
        <end position="257"/>
    </location>
</feature>
<dbReference type="InterPro" id="IPR001757">
    <property type="entry name" value="P_typ_ATPase"/>
</dbReference>
<dbReference type="InterPro" id="IPR027256">
    <property type="entry name" value="P-typ_ATPase_IB"/>
</dbReference>
<feature type="transmembrane region" description="Helical" evidence="17">
    <location>
        <begin position="777"/>
        <end position="795"/>
    </location>
</feature>
<dbReference type="InterPro" id="IPR059000">
    <property type="entry name" value="ATPase_P-type_domA"/>
</dbReference>
<dbReference type="SFLD" id="SFLDS00003">
    <property type="entry name" value="Haloacid_Dehalogenase"/>
    <property type="match status" value="1"/>
</dbReference>
<name>A0A975S1K1_9RHOB</name>
<dbReference type="InterPro" id="IPR023214">
    <property type="entry name" value="HAD_sf"/>
</dbReference>
<dbReference type="InterPro" id="IPR023299">
    <property type="entry name" value="ATPase_P-typ_cyto_dom_N"/>
</dbReference>
<evidence type="ECO:0000256" key="17">
    <source>
        <dbReference type="RuleBase" id="RU362081"/>
    </source>
</evidence>
<proteinExistence type="inferred from homology"/>
<dbReference type="GO" id="GO:0005507">
    <property type="term" value="F:copper ion binding"/>
    <property type="evidence" value="ECO:0007669"/>
    <property type="project" value="InterPro"/>
</dbReference>
<evidence type="ECO:0000256" key="2">
    <source>
        <dbReference type="ARBA" id="ARBA00006024"/>
    </source>
</evidence>
<evidence type="ECO:0000256" key="13">
    <source>
        <dbReference type="ARBA" id="ARBA00022989"/>
    </source>
</evidence>
<keyword evidence="11" id="KW-0460">Magnesium</keyword>
<keyword evidence="5 17" id="KW-0812">Transmembrane</keyword>
<evidence type="ECO:0000313" key="19">
    <source>
        <dbReference type="EMBL" id="QWK90396.1"/>
    </source>
</evidence>
<dbReference type="InterPro" id="IPR006122">
    <property type="entry name" value="HMA_Cu_ion-bd"/>
</dbReference>
<evidence type="ECO:0000256" key="4">
    <source>
        <dbReference type="ARBA" id="ARBA00022475"/>
    </source>
</evidence>
<evidence type="ECO:0000256" key="7">
    <source>
        <dbReference type="ARBA" id="ARBA00022737"/>
    </source>
</evidence>
<feature type="transmembrane region" description="Helical" evidence="17">
    <location>
        <begin position="263"/>
        <end position="281"/>
    </location>
</feature>
<feature type="transmembrane region" description="Helical" evidence="17">
    <location>
        <begin position="416"/>
        <end position="439"/>
    </location>
</feature>
<dbReference type="AlphaFoldDB" id="A0A975S1K1"/>
<dbReference type="InterPro" id="IPR006121">
    <property type="entry name" value="HMA_dom"/>
</dbReference>
<dbReference type="InterPro" id="IPR036163">
    <property type="entry name" value="HMA_dom_sf"/>
</dbReference>
<feature type="transmembrane region" description="Helical" evidence="17">
    <location>
        <begin position="163"/>
        <end position="185"/>
    </location>
</feature>
<keyword evidence="8 17" id="KW-0547">Nucleotide-binding</keyword>
<dbReference type="CDD" id="cd02094">
    <property type="entry name" value="P-type_ATPase_Cu-like"/>
    <property type="match status" value="1"/>
</dbReference>
<evidence type="ECO:0000256" key="16">
    <source>
        <dbReference type="ARBA" id="ARBA00023136"/>
    </source>
</evidence>
<feature type="domain" description="HMA" evidence="18">
    <location>
        <begin position="8"/>
        <end position="73"/>
    </location>
</feature>
<dbReference type="InterPro" id="IPR036412">
    <property type="entry name" value="HAD-like_sf"/>
</dbReference>
<dbReference type="FunFam" id="3.30.70.100:FF:000001">
    <property type="entry name" value="ATPase copper transporting beta"/>
    <property type="match status" value="1"/>
</dbReference>
<evidence type="ECO:0000256" key="12">
    <source>
        <dbReference type="ARBA" id="ARBA00022967"/>
    </source>
</evidence>
<dbReference type="RefSeq" id="WP_215504355.1">
    <property type="nucleotide sequence ID" value="NZ_CP076361.1"/>
</dbReference>
<reference evidence="19" key="1">
    <citation type="submission" date="2021-06" db="EMBL/GenBank/DDBJ databases">
        <title>Direct submission.</title>
        <authorList>
            <person name="Lee C.-S."/>
            <person name="Jin L."/>
        </authorList>
    </citation>
    <scope>NUCLEOTIDE SEQUENCE</scope>
    <source>
        <strain evidence="19">Con5</strain>
    </source>
</reference>
<feature type="transmembrane region" description="Helical" evidence="17">
    <location>
        <begin position="445"/>
        <end position="465"/>
    </location>
</feature>
<evidence type="ECO:0000256" key="3">
    <source>
        <dbReference type="ARBA" id="ARBA00022448"/>
    </source>
</evidence>
<dbReference type="PRINTS" id="PR00943">
    <property type="entry name" value="CUATPASE"/>
</dbReference>
<keyword evidence="3" id="KW-0813">Transport</keyword>
<feature type="domain" description="HMA" evidence="18">
    <location>
        <begin position="75"/>
        <end position="141"/>
    </location>
</feature>
<dbReference type="PANTHER" id="PTHR43520:SF8">
    <property type="entry name" value="P-TYPE CU(+) TRANSPORTER"/>
    <property type="match status" value="1"/>
</dbReference>
<evidence type="ECO:0000256" key="6">
    <source>
        <dbReference type="ARBA" id="ARBA00022723"/>
    </source>
</evidence>
<dbReference type="PROSITE" id="PS01047">
    <property type="entry name" value="HMA_1"/>
    <property type="match status" value="2"/>
</dbReference>
<dbReference type="GO" id="GO:0043682">
    <property type="term" value="F:P-type divalent copper transporter activity"/>
    <property type="evidence" value="ECO:0007669"/>
    <property type="project" value="TreeGrafter"/>
</dbReference>
<evidence type="ECO:0000256" key="5">
    <source>
        <dbReference type="ARBA" id="ARBA00022692"/>
    </source>
</evidence>
<feature type="transmembrane region" description="Helical" evidence="17">
    <location>
        <begin position="197"/>
        <end position="214"/>
    </location>
</feature>
<dbReference type="NCBIfam" id="TIGR01525">
    <property type="entry name" value="ATPase-IB_hvy"/>
    <property type="match status" value="1"/>
</dbReference>
<dbReference type="InterPro" id="IPR023298">
    <property type="entry name" value="ATPase_P-typ_TM_dom_sf"/>
</dbReference>
<dbReference type="Pfam" id="PF00403">
    <property type="entry name" value="HMA"/>
    <property type="match status" value="2"/>
</dbReference>
<dbReference type="Proteomes" id="UP000679352">
    <property type="component" value="Chromosome"/>
</dbReference>
<accession>A0A975S1K1</accession>
<feature type="transmembrane region" description="Helical" evidence="17">
    <location>
        <begin position="748"/>
        <end position="771"/>
    </location>
</feature>
<evidence type="ECO:0000256" key="8">
    <source>
        <dbReference type="ARBA" id="ARBA00022741"/>
    </source>
</evidence>
<protein>
    <submittedName>
        <fullName evidence="19">Heavy metal translocating P-type ATPase</fullName>
    </submittedName>
</protein>